<reference evidence="1" key="2">
    <citation type="submission" date="2022-06" db="UniProtKB">
        <authorList>
            <consortium name="EnsemblMetazoa"/>
        </authorList>
    </citation>
    <scope>IDENTIFICATION</scope>
    <source>
        <strain evidence="1">PS312</strain>
    </source>
</reference>
<dbReference type="AlphaFoldDB" id="A0A2A6BRS1"/>
<keyword evidence="2" id="KW-1185">Reference proteome</keyword>
<dbReference type="EnsemblMetazoa" id="PPA01433.1">
    <property type="protein sequence ID" value="PPA01433.1"/>
    <property type="gene ID" value="WBGene00090987"/>
</dbReference>
<evidence type="ECO:0000313" key="2">
    <source>
        <dbReference type="Proteomes" id="UP000005239"/>
    </source>
</evidence>
<proteinExistence type="predicted"/>
<accession>A0A8R1Y484</accession>
<gene>
    <name evidence="1" type="primary">WBGene00090987</name>
</gene>
<sequence length="80" mass="8909">MTQLLTYLILSAVVLLCLQAVASNSVHLHRGTRSALCNYNGREVARGVCEFTPGVSGERCNQCNEDCKDKRGWCMPLDEY</sequence>
<reference evidence="2" key="1">
    <citation type="journal article" date="2008" name="Nat. Genet.">
        <title>The Pristionchus pacificus genome provides a unique perspective on nematode lifestyle and parasitism.</title>
        <authorList>
            <person name="Dieterich C."/>
            <person name="Clifton S.W."/>
            <person name="Schuster L.N."/>
            <person name="Chinwalla A."/>
            <person name="Delehaunty K."/>
            <person name="Dinkelacker I."/>
            <person name="Fulton L."/>
            <person name="Fulton R."/>
            <person name="Godfrey J."/>
            <person name="Minx P."/>
            <person name="Mitreva M."/>
            <person name="Roeseler W."/>
            <person name="Tian H."/>
            <person name="Witte H."/>
            <person name="Yang S.P."/>
            <person name="Wilson R.K."/>
            <person name="Sommer R.J."/>
        </authorList>
    </citation>
    <scope>NUCLEOTIDE SEQUENCE [LARGE SCALE GENOMIC DNA]</scope>
    <source>
        <strain evidence="2">PS312</strain>
    </source>
</reference>
<accession>A0A2A6BRS1</accession>
<evidence type="ECO:0000313" key="1">
    <source>
        <dbReference type="EnsemblMetazoa" id="PPA01433.1"/>
    </source>
</evidence>
<protein>
    <submittedName>
        <fullName evidence="1">Uncharacterized protein</fullName>
    </submittedName>
</protein>
<name>A0A2A6BRS1_PRIPA</name>
<dbReference type="Proteomes" id="UP000005239">
    <property type="component" value="Unassembled WGS sequence"/>
</dbReference>
<organism evidence="1 2">
    <name type="scientific">Pristionchus pacificus</name>
    <name type="common">Parasitic nematode worm</name>
    <dbReference type="NCBI Taxonomy" id="54126"/>
    <lineage>
        <taxon>Eukaryota</taxon>
        <taxon>Metazoa</taxon>
        <taxon>Ecdysozoa</taxon>
        <taxon>Nematoda</taxon>
        <taxon>Chromadorea</taxon>
        <taxon>Rhabditida</taxon>
        <taxon>Rhabditina</taxon>
        <taxon>Diplogasteromorpha</taxon>
        <taxon>Diplogasteroidea</taxon>
        <taxon>Neodiplogasteridae</taxon>
        <taxon>Pristionchus</taxon>
    </lineage>
</organism>